<reference evidence="7 8" key="1">
    <citation type="submission" date="2019-06" db="EMBL/GenBank/DDBJ databases">
        <title>Evolution of Burkholderia multivorans in the lungs of Cystic Fibrosis patients.</title>
        <authorList>
            <person name="Moreira L.M."/>
        </authorList>
    </citation>
    <scope>NUCLEOTIDE SEQUENCE [LARGE SCALE GENOMIC DNA]</scope>
    <source>
        <strain evidence="7 8">VC13239</strain>
    </source>
</reference>
<evidence type="ECO:0000313" key="7">
    <source>
        <dbReference type="EMBL" id="MDR8753714.1"/>
    </source>
</evidence>
<dbReference type="InterPro" id="IPR011701">
    <property type="entry name" value="MFS"/>
</dbReference>
<feature type="transmembrane region" description="Helical" evidence="5">
    <location>
        <begin position="84"/>
        <end position="108"/>
    </location>
</feature>
<evidence type="ECO:0000256" key="4">
    <source>
        <dbReference type="SAM" id="MobiDB-lite"/>
    </source>
</evidence>
<dbReference type="InterPro" id="IPR020846">
    <property type="entry name" value="MFS_dom"/>
</dbReference>
<name>A0ABU2E1I1_9BURK</name>
<feature type="compositionally biased region" description="Basic and acidic residues" evidence="4">
    <location>
        <begin position="28"/>
        <end position="37"/>
    </location>
</feature>
<keyword evidence="3 5" id="KW-0472">Membrane</keyword>
<evidence type="ECO:0000313" key="8">
    <source>
        <dbReference type="Proteomes" id="UP001248067"/>
    </source>
</evidence>
<proteinExistence type="predicted"/>
<dbReference type="PROSITE" id="PS50850">
    <property type="entry name" value="MFS"/>
    <property type="match status" value="1"/>
</dbReference>
<evidence type="ECO:0000256" key="3">
    <source>
        <dbReference type="ARBA" id="ARBA00023136"/>
    </source>
</evidence>
<feature type="transmembrane region" description="Helical" evidence="5">
    <location>
        <begin position="431"/>
        <end position="451"/>
    </location>
</feature>
<keyword evidence="1 5" id="KW-0812">Transmembrane</keyword>
<feature type="transmembrane region" description="Helical" evidence="5">
    <location>
        <begin position="224"/>
        <end position="244"/>
    </location>
</feature>
<keyword evidence="8" id="KW-1185">Reference proteome</keyword>
<evidence type="ECO:0000256" key="5">
    <source>
        <dbReference type="SAM" id="Phobius"/>
    </source>
</evidence>
<sequence length="455" mass="48098">MGRHEGHDRQDRHLPYLMPLTPRVGSEQAKRRDHDMSENNEVAATAVPAESPKNWLNRTVAGAGITSALGDFCYETTTVILPGFLAVLGVPAAMLGIIEGIADAVAAFTKMVSGYIADRLGHRKLLVLLGYGLTPVGQVLIALAAGWPLLLLGRIVSWFGKGLRGPLRDAIVIQAVSPATRGRAFGFHRAADTIGAVLGPLLGVALLGWAKALPWLGATGPFRLALWASVIPGVLAVLAFLTLVRDPERSSNPALRFFSSLRTLPRRFRRYLGAVGIFGIGDFSHSLLILAATTLLTPRLGTIEAAQVAGLLYVWRNVVQVAVSYPVGVAADRTGHLPVLVAGYVLGALTAALMALAFWWHIDSVPLLAGIFLVAGLYVAVQEALESTVTAEMVQPDTLAISYGALGTVNGTTKFVSSAIVGTVWTAATPMLGFALAAVLMIAGTIALARLERRA</sequence>
<dbReference type="EMBL" id="VJSY01000013">
    <property type="protein sequence ID" value="MDR8753714.1"/>
    <property type="molecule type" value="Genomic_DNA"/>
</dbReference>
<dbReference type="SUPFAM" id="SSF103473">
    <property type="entry name" value="MFS general substrate transporter"/>
    <property type="match status" value="1"/>
</dbReference>
<feature type="compositionally biased region" description="Basic and acidic residues" evidence="4">
    <location>
        <begin position="1"/>
        <end position="14"/>
    </location>
</feature>
<feature type="transmembrane region" description="Helical" evidence="5">
    <location>
        <begin position="367"/>
        <end position="385"/>
    </location>
</feature>
<feature type="transmembrane region" description="Helical" evidence="5">
    <location>
        <begin position="128"/>
        <end position="152"/>
    </location>
</feature>
<dbReference type="Gene3D" id="1.20.1250.20">
    <property type="entry name" value="MFS general substrate transporter like domains"/>
    <property type="match status" value="2"/>
</dbReference>
<accession>A0ABU2E1I1</accession>
<gene>
    <name evidence="7" type="primary">mdtH_2</name>
    <name evidence="7" type="ORF">FEQ00_02129</name>
</gene>
<dbReference type="PANTHER" id="PTHR23518">
    <property type="entry name" value="C-METHYLTRANSFERASE"/>
    <property type="match status" value="1"/>
</dbReference>
<dbReference type="Proteomes" id="UP001248067">
    <property type="component" value="Unassembled WGS sequence"/>
</dbReference>
<evidence type="ECO:0000259" key="6">
    <source>
        <dbReference type="PROSITE" id="PS50850"/>
    </source>
</evidence>
<feature type="domain" description="Major facilitator superfamily (MFS) profile" evidence="6">
    <location>
        <begin position="59"/>
        <end position="455"/>
    </location>
</feature>
<feature type="region of interest" description="Disordered" evidence="4">
    <location>
        <begin position="1"/>
        <end position="38"/>
    </location>
</feature>
<dbReference type="CDD" id="cd17370">
    <property type="entry name" value="MFS_MJ1317_like"/>
    <property type="match status" value="1"/>
</dbReference>
<protein>
    <submittedName>
        <fullName evidence="7">Multidrug resistance protein MdtH</fullName>
    </submittedName>
</protein>
<evidence type="ECO:0000256" key="2">
    <source>
        <dbReference type="ARBA" id="ARBA00022989"/>
    </source>
</evidence>
<feature type="transmembrane region" description="Helical" evidence="5">
    <location>
        <begin position="271"/>
        <end position="292"/>
    </location>
</feature>
<keyword evidence="2 5" id="KW-1133">Transmembrane helix</keyword>
<feature type="transmembrane region" description="Helical" evidence="5">
    <location>
        <begin position="341"/>
        <end position="360"/>
    </location>
</feature>
<comment type="caution">
    <text evidence="7">The sequence shown here is derived from an EMBL/GenBank/DDBJ whole genome shotgun (WGS) entry which is preliminary data.</text>
</comment>
<evidence type="ECO:0000256" key="1">
    <source>
        <dbReference type="ARBA" id="ARBA00022692"/>
    </source>
</evidence>
<dbReference type="InterPro" id="IPR036259">
    <property type="entry name" value="MFS_trans_sf"/>
</dbReference>
<feature type="transmembrane region" description="Helical" evidence="5">
    <location>
        <begin position="190"/>
        <end position="212"/>
    </location>
</feature>
<dbReference type="Pfam" id="PF07690">
    <property type="entry name" value="MFS_1"/>
    <property type="match status" value="1"/>
</dbReference>
<dbReference type="PANTHER" id="PTHR23518:SF2">
    <property type="entry name" value="MAJOR FACILITATOR SUPERFAMILY TRANSPORTER"/>
    <property type="match status" value="1"/>
</dbReference>
<organism evidence="7 8">
    <name type="scientific">Burkholderia pseudomultivorans</name>
    <dbReference type="NCBI Taxonomy" id="1207504"/>
    <lineage>
        <taxon>Bacteria</taxon>
        <taxon>Pseudomonadati</taxon>
        <taxon>Pseudomonadota</taxon>
        <taxon>Betaproteobacteria</taxon>
        <taxon>Burkholderiales</taxon>
        <taxon>Burkholderiaceae</taxon>
        <taxon>Burkholderia</taxon>
        <taxon>Burkholderia cepacia complex</taxon>
    </lineage>
</organism>